<dbReference type="GeneID" id="35867827"/>
<reference evidence="3 4" key="1">
    <citation type="submission" date="2017-12" db="EMBL/GenBank/DDBJ databases">
        <title>Phylogenetic diversity of female urinary microbiome.</title>
        <authorList>
            <person name="Thomas-White K."/>
            <person name="Wolfe A.J."/>
        </authorList>
    </citation>
    <scope>NUCLEOTIDE SEQUENCE [LARGE SCALE GENOMIC DNA]</scope>
    <source>
        <strain evidence="3 4">UMB0402</strain>
    </source>
</reference>
<evidence type="ECO:0000313" key="4">
    <source>
        <dbReference type="Proteomes" id="UP000235122"/>
    </source>
</evidence>
<feature type="coiled-coil region" evidence="1">
    <location>
        <begin position="440"/>
        <end position="467"/>
    </location>
</feature>
<name>A0A2I1INW5_9ACTO</name>
<dbReference type="PANTHER" id="PTHR36836:SF1">
    <property type="entry name" value="COLANIC ACID BIOSYNTHESIS PROTEIN WCAK"/>
    <property type="match status" value="1"/>
</dbReference>
<dbReference type="GO" id="GO:0016740">
    <property type="term" value="F:transferase activity"/>
    <property type="evidence" value="ECO:0007669"/>
    <property type="project" value="UniProtKB-KW"/>
</dbReference>
<gene>
    <name evidence="3" type="ORF">CYJ19_04005</name>
</gene>
<comment type="caution">
    <text evidence="3">The sequence shown here is derived from an EMBL/GenBank/DDBJ whole genome shotgun (WGS) entry which is preliminary data.</text>
</comment>
<evidence type="ECO:0000313" key="3">
    <source>
        <dbReference type="EMBL" id="PKY72810.1"/>
    </source>
</evidence>
<dbReference type="InterPro" id="IPR007345">
    <property type="entry name" value="Polysacch_pyruvyl_Trfase"/>
</dbReference>
<dbReference type="EMBL" id="PKKO01000002">
    <property type="protein sequence ID" value="PKY72810.1"/>
    <property type="molecule type" value="Genomic_DNA"/>
</dbReference>
<keyword evidence="1" id="KW-0175">Coiled coil</keyword>
<feature type="domain" description="Polysaccharide pyruvyl transferase" evidence="2">
    <location>
        <begin position="17"/>
        <end position="312"/>
    </location>
</feature>
<keyword evidence="3" id="KW-0808">Transferase</keyword>
<evidence type="ECO:0000256" key="1">
    <source>
        <dbReference type="SAM" id="Coils"/>
    </source>
</evidence>
<protein>
    <submittedName>
        <fullName evidence="3">Polysaccharide pyruvyl transferase family protein</fullName>
    </submittedName>
</protein>
<accession>A0A2I1INW5</accession>
<organism evidence="3 4">
    <name type="scientific">Winkia neuii</name>
    <dbReference type="NCBI Taxonomy" id="33007"/>
    <lineage>
        <taxon>Bacteria</taxon>
        <taxon>Bacillati</taxon>
        <taxon>Actinomycetota</taxon>
        <taxon>Actinomycetes</taxon>
        <taxon>Actinomycetales</taxon>
        <taxon>Actinomycetaceae</taxon>
        <taxon>Winkia</taxon>
    </lineage>
</organism>
<dbReference type="Proteomes" id="UP000235122">
    <property type="component" value="Unassembled WGS sequence"/>
</dbReference>
<dbReference type="AlphaFoldDB" id="A0A2I1INW5"/>
<sequence>MAKIGVLTDIGNPSWHVGDDAIAIASYEQVRRAGHTPYMFTHSPARSAQLIPGANFLHSIEFPNQPLQREEKYLAGCDFTDFERNPFATELAQLHDLDALIIGGGGSLNSYYSWLFLERSLFAQYAAHLSIPVVVTGQSVGPLVLGHQEAAMAALFDAASLIGVRGKYSAQNAQKYTEAPVSVTHDDAIVFSGAKPCWGKKYIAACFNDARSTFSSAGASKLIAKTLDKLSTLTGLPTRLVSHMSDPSKADQDVAFHELIASYMGSPVTLSSPSSPKEVAQGFEGAFLTVTNRFHQAVFSLSSAVPCLAIAPNAYADLRFSDLFANFGASQEWVLPEAVLASNYLDDVLAAYLEGAAHINSSLTQMLPQLKKDHAAWWKTVVAACEGKSVTPGIYVSAPTSTREVPEAIRASRRLFSYQLSELEAARANQEYLSRNWQLLESYERRIASLTAEKALLSDQLMEQQHNLTEAYLAERRVLTNPGARAGMFAYRQLQRVTSPRRILRRLRRLLS</sequence>
<proteinExistence type="predicted"/>
<evidence type="ECO:0000259" key="2">
    <source>
        <dbReference type="Pfam" id="PF04230"/>
    </source>
</evidence>
<dbReference type="RefSeq" id="WP_024330966.1">
    <property type="nucleotide sequence ID" value="NZ_JASOXK010000002.1"/>
</dbReference>
<dbReference type="STRING" id="33007.HMPREF3198_01424"/>
<dbReference type="PANTHER" id="PTHR36836">
    <property type="entry name" value="COLANIC ACID BIOSYNTHESIS PROTEIN WCAK"/>
    <property type="match status" value="1"/>
</dbReference>
<dbReference type="Pfam" id="PF04230">
    <property type="entry name" value="PS_pyruv_trans"/>
    <property type="match status" value="1"/>
</dbReference>
<keyword evidence="4" id="KW-1185">Reference proteome</keyword>